<feature type="transmembrane region" description="Helical" evidence="7">
    <location>
        <begin position="170"/>
        <end position="189"/>
    </location>
</feature>
<feature type="region of interest" description="Disordered" evidence="6">
    <location>
        <begin position="295"/>
        <end position="317"/>
    </location>
</feature>
<keyword evidence="5 7" id="KW-0472">Membrane</keyword>
<organism evidence="8 9">
    <name type="scientific">Pseudonocardia yunnanensis</name>
    <dbReference type="NCBI Taxonomy" id="58107"/>
    <lineage>
        <taxon>Bacteria</taxon>
        <taxon>Bacillati</taxon>
        <taxon>Actinomycetota</taxon>
        <taxon>Actinomycetes</taxon>
        <taxon>Pseudonocardiales</taxon>
        <taxon>Pseudonocardiaceae</taxon>
        <taxon>Pseudonocardia</taxon>
    </lineage>
</organism>
<dbReference type="Proteomes" id="UP001597114">
    <property type="component" value="Unassembled WGS sequence"/>
</dbReference>
<evidence type="ECO:0000256" key="5">
    <source>
        <dbReference type="ARBA" id="ARBA00023136"/>
    </source>
</evidence>
<protein>
    <submittedName>
        <fullName evidence="8">Cytochrome c oxidase assembly protein</fullName>
    </submittedName>
</protein>
<evidence type="ECO:0000256" key="6">
    <source>
        <dbReference type="SAM" id="MobiDB-lite"/>
    </source>
</evidence>
<comment type="caution">
    <text evidence="8">The sequence shown here is derived from an EMBL/GenBank/DDBJ whole genome shotgun (WGS) entry which is preliminary data.</text>
</comment>
<evidence type="ECO:0000313" key="8">
    <source>
        <dbReference type="EMBL" id="MFD1517726.1"/>
    </source>
</evidence>
<name>A0ABW4EQ08_9PSEU</name>
<sequence length="330" mass="35606">MASGVVAALAYAGPPPLTLVRTFTSWRFTPGVAAAVAVLGGGYGVGLRRRPAAAGAWPRGRTVSFAAGVVIIALVGMSFLGVYDDTLFWVRAVQNIVLLMVVPMLLAMGAPFTLLRDLLPVPARARLSRLLHSKAARLLTFPLVVTVVLTLPLLVLYLSPLYELTLRSAVASAVAGLVLATTGFIYFWTRFRIDPAPRTDPYGVTLAITVVEMIGDAVLGVVLWLGPLVAAGYYTALARDWGPSIQVDQWLGAGALWIGGDVVGLPFIGVVFARMTREDHQKAVVIDAELDARDAERAAATAEPDGPQEADRPRLWWEDDPELSHRFRRR</sequence>
<evidence type="ECO:0000256" key="2">
    <source>
        <dbReference type="ARBA" id="ARBA00022475"/>
    </source>
</evidence>
<dbReference type="InterPro" id="IPR019108">
    <property type="entry name" value="Caa3_assmbl_CtaG-rel"/>
</dbReference>
<evidence type="ECO:0000256" key="3">
    <source>
        <dbReference type="ARBA" id="ARBA00022692"/>
    </source>
</evidence>
<feature type="transmembrane region" description="Helical" evidence="7">
    <location>
        <begin position="136"/>
        <end position="158"/>
    </location>
</feature>
<feature type="transmembrane region" description="Helical" evidence="7">
    <location>
        <begin position="201"/>
        <end position="230"/>
    </location>
</feature>
<feature type="transmembrane region" description="Helical" evidence="7">
    <location>
        <begin position="95"/>
        <end position="115"/>
    </location>
</feature>
<comment type="subcellular location">
    <subcellularLocation>
        <location evidence="1">Cell membrane</location>
        <topology evidence="1">Multi-pass membrane protein</topology>
    </subcellularLocation>
</comment>
<reference evidence="9" key="1">
    <citation type="journal article" date="2019" name="Int. J. Syst. Evol. Microbiol.">
        <title>The Global Catalogue of Microorganisms (GCM) 10K type strain sequencing project: providing services to taxonomists for standard genome sequencing and annotation.</title>
        <authorList>
            <consortium name="The Broad Institute Genomics Platform"/>
            <consortium name="The Broad Institute Genome Sequencing Center for Infectious Disease"/>
            <person name="Wu L."/>
            <person name="Ma J."/>
        </authorList>
    </citation>
    <scope>NUCLEOTIDE SEQUENCE [LARGE SCALE GENOMIC DNA]</scope>
    <source>
        <strain evidence="9">CCM 7043</strain>
    </source>
</reference>
<feature type="transmembrane region" description="Helical" evidence="7">
    <location>
        <begin position="65"/>
        <end position="83"/>
    </location>
</feature>
<keyword evidence="9" id="KW-1185">Reference proteome</keyword>
<evidence type="ECO:0000256" key="1">
    <source>
        <dbReference type="ARBA" id="ARBA00004651"/>
    </source>
</evidence>
<evidence type="ECO:0000313" key="9">
    <source>
        <dbReference type="Proteomes" id="UP001597114"/>
    </source>
</evidence>
<dbReference type="RefSeq" id="WP_344717905.1">
    <property type="nucleotide sequence ID" value="NZ_BAAAUS010000001.1"/>
</dbReference>
<keyword evidence="3 7" id="KW-0812">Transmembrane</keyword>
<accession>A0ABW4EQ08</accession>
<keyword evidence="4 7" id="KW-1133">Transmembrane helix</keyword>
<feature type="transmembrane region" description="Helical" evidence="7">
    <location>
        <begin position="250"/>
        <end position="273"/>
    </location>
</feature>
<keyword evidence="2" id="KW-1003">Cell membrane</keyword>
<proteinExistence type="predicted"/>
<evidence type="ECO:0000256" key="4">
    <source>
        <dbReference type="ARBA" id="ARBA00022989"/>
    </source>
</evidence>
<feature type="transmembrane region" description="Helical" evidence="7">
    <location>
        <begin position="28"/>
        <end position="45"/>
    </location>
</feature>
<dbReference type="Pfam" id="PF09678">
    <property type="entry name" value="Caa3_CtaG"/>
    <property type="match status" value="1"/>
</dbReference>
<evidence type="ECO:0000256" key="7">
    <source>
        <dbReference type="SAM" id="Phobius"/>
    </source>
</evidence>
<dbReference type="EMBL" id="JBHUCO010000010">
    <property type="protein sequence ID" value="MFD1517726.1"/>
    <property type="molecule type" value="Genomic_DNA"/>
</dbReference>
<gene>
    <name evidence="8" type="ORF">ACFSJD_09520</name>
</gene>